<dbReference type="Gene3D" id="4.10.375.10">
    <property type="entry name" value="Lipoxygenase-1, Domain 2"/>
    <property type="match status" value="1"/>
</dbReference>
<evidence type="ECO:0000256" key="4">
    <source>
        <dbReference type="ARBA" id="ARBA00022723"/>
    </source>
</evidence>
<accession>A0A2G2XNX7</accession>
<dbReference type="PROSITE" id="PS51393">
    <property type="entry name" value="LIPOXYGENASE_3"/>
    <property type="match status" value="1"/>
</dbReference>
<keyword evidence="6" id="KW-0276">Fatty acid metabolism</keyword>
<evidence type="ECO:0000313" key="16">
    <source>
        <dbReference type="Proteomes" id="UP000224567"/>
    </source>
</evidence>
<evidence type="ECO:0000256" key="7">
    <source>
        <dbReference type="ARBA" id="ARBA00022964"/>
    </source>
</evidence>
<dbReference type="GO" id="GO:0034440">
    <property type="term" value="P:lipid oxidation"/>
    <property type="evidence" value="ECO:0007669"/>
    <property type="project" value="InterPro"/>
</dbReference>
<dbReference type="InterPro" id="IPR001024">
    <property type="entry name" value="PLAT/LH2_dom"/>
</dbReference>
<dbReference type="PANTHER" id="PTHR11771">
    <property type="entry name" value="LIPOXYGENASE"/>
    <property type="match status" value="1"/>
</dbReference>
<dbReference type="Pfam" id="PF01477">
    <property type="entry name" value="PLAT"/>
    <property type="match status" value="1"/>
</dbReference>
<reference evidence="15 16" key="1">
    <citation type="journal article" date="2017" name="Genome Biol.">
        <title>New reference genome sequences of hot pepper reveal the massive evolution of plant disease-resistance genes by retroduplication.</title>
        <authorList>
            <person name="Kim S."/>
            <person name="Park J."/>
            <person name="Yeom S.I."/>
            <person name="Kim Y.M."/>
            <person name="Seo E."/>
            <person name="Kim K.T."/>
            <person name="Kim M.S."/>
            <person name="Lee J.M."/>
            <person name="Cheong K."/>
            <person name="Shin H.S."/>
            <person name="Kim S.B."/>
            <person name="Han K."/>
            <person name="Lee J."/>
            <person name="Park M."/>
            <person name="Lee H.A."/>
            <person name="Lee H.Y."/>
            <person name="Lee Y."/>
            <person name="Oh S."/>
            <person name="Lee J.H."/>
            <person name="Choi E."/>
            <person name="Choi E."/>
            <person name="Lee S.E."/>
            <person name="Jeon J."/>
            <person name="Kim H."/>
            <person name="Choi G."/>
            <person name="Song H."/>
            <person name="Lee J."/>
            <person name="Lee S.C."/>
            <person name="Kwon J.K."/>
            <person name="Lee H.Y."/>
            <person name="Koo N."/>
            <person name="Hong Y."/>
            <person name="Kim R.W."/>
            <person name="Kang W.H."/>
            <person name="Huh J.H."/>
            <person name="Kang B.C."/>
            <person name="Yang T.J."/>
            <person name="Lee Y.H."/>
            <person name="Bennetzen J.L."/>
            <person name="Choi D."/>
        </authorList>
    </citation>
    <scope>NUCLEOTIDE SEQUENCE [LARGE SCALE GENOMIC DNA]</scope>
    <source>
        <strain evidence="16">cv. PBC81</strain>
    </source>
</reference>
<dbReference type="InterPro" id="IPR027433">
    <property type="entry name" value="Lipoxygenase_dom_3"/>
</dbReference>
<organism evidence="15 16">
    <name type="scientific">Capsicum baccatum</name>
    <name type="common">Peruvian pepper</name>
    <dbReference type="NCBI Taxonomy" id="33114"/>
    <lineage>
        <taxon>Eukaryota</taxon>
        <taxon>Viridiplantae</taxon>
        <taxon>Streptophyta</taxon>
        <taxon>Embryophyta</taxon>
        <taxon>Tracheophyta</taxon>
        <taxon>Spermatophyta</taxon>
        <taxon>Magnoliopsida</taxon>
        <taxon>eudicotyledons</taxon>
        <taxon>Gunneridae</taxon>
        <taxon>Pentapetalae</taxon>
        <taxon>asterids</taxon>
        <taxon>lamiids</taxon>
        <taxon>Solanales</taxon>
        <taxon>Solanaceae</taxon>
        <taxon>Solanoideae</taxon>
        <taxon>Capsiceae</taxon>
        <taxon>Capsicum</taxon>
    </lineage>
</organism>
<dbReference type="STRING" id="33114.A0A2G2XNX7"/>
<dbReference type="PROSITE" id="PS50095">
    <property type="entry name" value="PLAT"/>
    <property type="match status" value="1"/>
</dbReference>
<dbReference type="Pfam" id="PF00305">
    <property type="entry name" value="Lipoxygenase"/>
    <property type="match status" value="1"/>
</dbReference>
<dbReference type="GO" id="GO:0006633">
    <property type="term" value="P:fatty acid biosynthetic process"/>
    <property type="evidence" value="ECO:0007669"/>
    <property type="project" value="UniProtKB-KW"/>
</dbReference>
<dbReference type="Proteomes" id="UP000224567">
    <property type="component" value="Unassembled WGS sequence"/>
</dbReference>
<dbReference type="Gene3D" id="4.10.372.10">
    <property type="entry name" value="Lipoxygenase-1, Domain 3"/>
    <property type="match status" value="1"/>
</dbReference>
<keyword evidence="4" id="KW-0479">Metal-binding</keyword>
<comment type="caution">
    <text evidence="15">The sequence shown here is derived from an EMBL/GenBank/DDBJ whole genome shotgun (WGS) entry which is preliminary data.</text>
</comment>
<dbReference type="OrthoDB" id="1647310at2759"/>
<dbReference type="InterPro" id="IPR042057">
    <property type="entry name" value="Lipoxy_PLAT/LH2"/>
</dbReference>
<reference evidence="16" key="2">
    <citation type="journal article" date="2017" name="J. Anim. Genet.">
        <title>Multiple reference genome sequences of hot pepper reveal the massive evolution of plant disease resistance genes by retroduplication.</title>
        <authorList>
            <person name="Kim S."/>
            <person name="Park J."/>
            <person name="Yeom S.-I."/>
            <person name="Kim Y.-M."/>
            <person name="Seo E."/>
            <person name="Kim K.-T."/>
            <person name="Kim M.-S."/>
            <person name="Lee J.M."/>
            <person name="Cheong K."/>
            <person name="Shin H.-S."/>
            <person name="Kim S.-B."/>
            <person name="Han K."/>
            <person name="Lee J."/>
            <person name="Park M."/>
            <person name="Lee H.-A."/>
            <person name="Lee H.-Y."/>
            <person name="Lee Y."/>
            <person name="Oh S."/>
            <person name="Lee J.H."/>
            <person name="Choi E."/>
            <person name="Choi E."/>
            <person name="Lee S.E."/>
            <person name="Jeon J."/>
            <person name="Kim H."/>
            <person name="Choi G."/>
            <person name="Song H."/>
            <person name="Lee J."/>
            <person name="Lee S.-C."/>
            <person name="Kwon J.-K."/>
            <person name="Lee H.-Y."/>
            <person name="Koo N."/>
            <person name="Hong Y."/>
            <person name="Kim R.W."/>
            <person name="Kang W.-H."/>
            <person name="Huh J.H."/>
            <person name="Kang B.-C."/>
            <person name="Yang T.-J."/>
            <person name="Lee Y.-H."/>
            <person name="Bennetzen J.L."/>
            <person name="Choi D."/>
        </authorList>
    </citation>
    <scope>NUCLEOTIDE SEQUENCE [LARGE SCALE GENOMIC DNA]</scope>
    <source>
        <strain evidence="16">cv. PBC81</strain>
    </source>
</reference>
<evidence type="ECO:0000256" key="5">
    <source>
        <dbReference type="ARBA" id="ARBA00022767"/>
    </source>
</evidence>
<evidence type="ECO:0000256" key="2">
    <source>
        <dbReference type="ARBA" id="ARBA00011245"/>
    </source>
</evidence>
<name>A0A2G2XNX7_CAPBA</name>
<evidence type="ECO:0000259" key="13">
    <source>
        <dbReference type="PROSITE" id="PS50095"/>
    </source>
</evidence>
<comment type="subunit">
    <text evidence="2">Monomer.</text>
</comment>
<dbReference type="GO" id="GO:0031408">
    <property type="term" value="P:oxylipin biosynthetic process"/>
    <property type="evidence" value="ECO:0007669"/>
    <property type="project" value="UniProtKB-KW"/>
</dbReference>
<evidence type="ECO:0000256" key="10">
    <source>
        <dbReference type="ARBA" id="ARBA00023160"/>
    </source>
</evidence>
<dbReference type="InterPro" id="IPR036392">
    <property type="entry name" value="PLAT/LH2_dom_sf"/>
</dbReference>
<feature type="domain" description="PLAT" evidence="13">
    <location>
        <begin position="71"/>
        <end position="197"/>
    </location>
</feature>
<keyword evidence="7" id="KW-0223">Dioxygenase</keyword>
<evidence type="ECO:0000313" key="15">
    <source>
        <dbReference type="EMBL" id="PHT59203.1"/>
    </source>
</evidence>
<dbReference type="SUPFAM" id="SSF48484">
    <property type="entry name" value="Lipoxigenase"/>
    <property type="match status" value="1"/>
</dbReference>
<keyword evidence="5" id="KW-0925">Oxylipin biosynthesis</keyword>
<evidence type="ECO:0000256" key="11">
    <source>
        <dbReference type="PROSITE-ProRule" id="PRU00152"/>
    </source>
</evidence>
<dbReference type="InterPro" id="IPR036226">
    <property type="entry name" value="LipOase_C_sf"/>
</dbReference>
<evidence type="ECO:0000256" key="1">
    <source>
        <dbReference type="ARBA" id="ARBA00009419"/>
    </source>
</evidence>
<dbReference type="InterPro" id="IPR013819">
    <property type="entry name" value="LipOase_C"/>
</dbReference>
<dbReference type="GO" id="GO:0046872">
    <property type="term" value="F:metal ion binding"/>
    <property type="evidence" value="ECO:0007669"/>
    <property type="project" value="UniProtKB-KW"/>
</dbReference>
<keyword evidence="10" id="KW-0275">Fatty acid biosynthesis</keyword>
<dbReference type="GO" id="GO:0016702">
    <property type="term" value="F:oxidoreductase activity, acting on single donors with incorporation of molecular oxygen, incorporation of two atoms of oxygen"/>
    <property type="evidence" value="ECO:0007669"/>
    <property type="project" value="InterPro"/>
</dbReference>
<evidence type="ECO:0000259" key="14">
    <source>
        <dbReference type="PROSITE" id="PS51393"/>
    </source>
</evidence>
<dbReference type="InterPro" id="IPR000907">
    <property type="entry name" value="LipOase"/>
</dbReference>
<keyword evidence="9" id="KW-0443">Lipid metabolism</keyword>
<evidence type="ECO:0000256" key="8">
    <source>
        <dbReference type="ARBA" id="ARBA00023002"/>
    </source>
</evidence>
<sequence>MLKPNLQQSSQSIKTLIPWSSKPLVLASLPINILNENFRLKKKKNIRIHYNSTNSTKAVLSSTKKSTDIKIVVNVQKNVGGTNLGLSRRLDDLFGKSLLLWIVAAELDPKTGIEKPSIRTFAKRGRDVDGDTHYEANFVIPEDFGGVGAVSVENEHQKEIYVKNIVIDGFPYGKVNITCNSWVHTKFDNPEKRIFFTNKSYIPSQTPSGLKRLREKELVTVRGDGFGERIKFERIYDYDVYNDIGDPDGNGDGKRPVLGGKELPYPRRCRTGRPRSKKDPLSESRSNSVYVPRDETFSEEKSLTFSSNAVYSVLQAVVPVLELVDRNHEYLHFPSTGSQFNVNVDIPRLGNKKNGKFNFIPTLIKAMSDIQKDVMLPETPQLLQRDKFSWFRDVEFARQTLASFNPYSIRLVKGIITQRLIGLLLVLLGIFH</sequence>
<evidence type="ECO:0000256" key="6">
    <source>
        <dbReference type="ARBA" id="ARBA00022832"/>
    </source>
</evidence>
<gene>
    <name evidence="15" type="ORF">CQW23_01566</name>
</gene>
<dbReference type="EMBL" id="MLFT02000001">
    <property type="protein sequence ID" value="PHT59203.1"/>
    <property type="molecule type" value="Genomic_DNA"/>
</dbReference>
<dbReference type="SUPFAM" id="SSF49723">
    <property type="entry name" value="Lipase/lipooxygenase domain (PLAT/LH2 domain)"/>
    <property type="match status" value="1"/>
</dbReference>
<dbReference type="Gene3D" id="2.60.60.20">
    <property type="entry name" value="PLAT/LH2 domain"/>
    <property type="match status" value="1"/>
</dbReference>
<dbReference type="InterPro" id="IPR001246">
    <property type="entry name" value="LipOase_plant"/>
</dbReference>
<keyword evidence="3" id="KW-0444">Lipid biosynthesis</keyword>
<dbReference type="PRINTS" id="PR00468">
    <property type="entry name" value="PLTLPOXGNASE"/>
</dbReference>
<feature type="compositionally biased region" description="Basic residues" evidence="12">
    <location>
        <begin position="267"/>
        <end position="276"/>
    </location>
</feature>
<comment type="caution">
    <text evidence="11">Lacks conserved residue(s) required for the propagation of feature annotation.</text>
</comment>
<evidence type="ECO:0000256" key="9">
    <source>
        <dbReference type="ARBA" id="ARBA00023098"/>
    </source>
</evidence>
<dbReference type="CDD" id="cd01751">
    <property type="entry name" value="PLAT_LH2"/>
    <property type="match status" value="1"/>
</dbReference>
<comment type="similarity">
    <text evidence="1">Belongs to the lipoxygenase family.</text>
</comment>
<protein>
    <submittedName>
        <fullName evidence="15">Linoleate 13S-lipoxygenase 2-1, chloroplastic</fullName>
    </submittedName>
</protein>
<proteinExistence type="inferred from homology"/>
<feature type="region of interest" description="Disordered" evidence="12">
    <location>
        <begin position="245"/>
        <end position="293"/>
    </location>
</feature>
<evidence type="ECO:0000256" key="12">
    <source>
        <dbReference type="SAM" id="MobiDB-lite"/>
    </source>
</evidence>
<feature type="domain" description="Lipoxygenase" evidence="14">
    <location>
        <begin position="200"/>
        <end position="432"/>
    </location>
</feature>
<dbReference type="SMART" id="SM00308">
    <property type="entry name" value="LH2"/>
    <property type="match status" value="1"/>
</dbReference>
<keyword evidence="8" id="KW-0560">Oxidoreductase</keyword>
<keyword evidence="16" id="KW-1185">Reference proteome</keyword>
<evidence type="ECO:0000256" key="3">
    <source>
        <dbReference type="ARBA" id="ARBA00022516"/>
    </source>
</evidence>
<dbReference type="AlphaFoldDB" id="A0A2G2XNX7"/>